<feature type="compositionally biased region" description="Low complexity" evidence="2">
    <location>
        <begin position="768"/>
        <end position="786"/>
    </location>
</feature>
<dbReference type="InterPro" id="IPR035899">
    <property type="entry name" value="DBL_dom_sf"/>
</dbReference>
<dbReference type="EMBL" id="ML178828">
    <property type="protein sequence ID" value="TFL00535.1"/>
    <property type="molecule type" value="Genomic_DNA"/>
</dbReference>
<name>A0A5C3QEN6_9AGAR</name>
<evidence type="ECO:0000313" key="5">
    <source>
        <dbReference type="Proteomes" id="UP000305067"/>
    </source>
</evidence>
<feature type="compositionally biased region" description="Low complexity" evidence="2">
    <location>
        <begin position="1114"/>
        <end position="1126"/>
    </location>
</feature>
<dbReference type="PANTHER" id="PTHR12673">
    <property type="entry name" value="FACIOGENITAL DYSPLASIA PROTEIN"/>
    <property type="match status" value="1"/>
</dbReference>
<gene>
    <name evidence="4" type="ORF">BDV98DRAFT_569177</name>
</gene>
<dbReference type="InterPro" id="IPR000219">
    <property type="entry name" value="DH_dom"/>
</dbReference>
<feature type="coiled-coil region" evidence="1">
    <location>
        <begin position="1302"/>
        <end position="1329"/>
    </location>
</feature>
<dbReference type="SMART" id="SM00325">
    <property type="entry name" value="RhoGEF"/>
    <property type="match status" value="1"/>
</dbReference>
<feature type="region of interest" description="Disordered" evidence="2">
    <location>
        <begin position="695"/>
        <end position="940"/>
    </location>
</feature>
<dbReference type="PROSITE" id="PS50010">
    <property type="entry name" value="DH_2"/>
    <property type="match status" value="1"/>
</dbReference>
<feature type="compositionally biased region" description="Polar residues" evidence="2">
    <location>
        <begin position="1131"/>
        <end position="1142"/>
    </location>
</feature>
<feature type="compositionally biased region" description="Polar residues" evidence="2">
    <location>
        <begin position="866"/>
        <end position="876"/>
    </location>
</feature>
<feature type="compositionally biased region" description="Polar residues" evidence="2">
    <location>
        <begin position="1022"/>
        <end position="1044"/>
    </location>
</feature>
<evidence type="ECO:0000256" key="2">
    <source>
        <dbReference type="SAM" id="MobiDB-lite"/>
    </source>
</evidence>
<dbReference type="SUPFAM" id="SSF48065">
    <property type="entry name" value="DBL homology domain (DH-domain)"/>
    <property type="match status" value="1"/>
</dbReference>
<evidence type="ECO:0000256" key="1">
    <source>
        <dbReference type="SAM" id="Coils"/>
    </source>
</evidence>
<evidence type="ECO:0000313" key="4">
    <source>
        <dbReference type="EMBL" id="TFL00535.1"/>
    </source>
</evidence>
<feature type="region of interest" description="Disordered" evidence="2">
    <location>
        <begin position="1102"/>
        <end position="1146"/>
    </location>
</feature>
<reference evidence="4 5" key="1">
    <citation type="journal article" date="2019" name="Nat. Ecol. Evol.">
        <title>Megaphylogeny resolves global patterns of mushroom evolution.</title>
        <authorList>
            <person name="Varga T."/>
            <person name="Krizsan K."/>
            <person name="Foldi C."/>
            <person name="Dima B."/>
            <person name="Sanchez-Garcia M."/>
            <person name="Sanchez-Ramirez S."/>
            <person name="Szollosi G.J."/>
            <person name="Szarkandi J.G."/>
            <person name="Papp V."/>
            <person name="Albert L."/>
            <person name="Andreopoulos W."/>
            <person name="Angelini C."/>
            <person name="Antonin V."/>
            <person name="Barry K.W."/>
            <person name="Bougher N.L."/>
            <person name="Buchanan P."/>
            <person name="Buyck B."/>
            <person name="Bense V."/>
            <person name="Catcheside P."/>
            <person name="Chovatia M."/>
            <person name="Cooper J."/>
            <person name="Damon W."/>
            <person name="Desjardin D."/>
            <person name="Finy P."/>
            <person name="Geml J."/>
            <person name="Haridas S."/>
            <person name="Hughes K."/>
            <person name="Justo A."/>
            <person name="Karasinski D."/>
            <person name="Kautmanova I."/>
            <person name="Kiss B."/>
            <person name="Kocsube S."/>
            <person name="Kotiranta H."/>
            <person name="LaButti K.M."/>
            <person name="Lechner B.E."/>
            <person name="Liimatainen K."/>
            <person name="Lipzen A."/>
            <person name="Lukacs Z."/>
            <person name="Mihaltcheva S."/>
            <person name="Morgado L.N."/>
            <person name="Niskanen T."/>
            <person name="Noordeloos M.E."/>
            <person name="Ohm R.A."/>
            <person name="Ortiz-Santana B."/>
            <person name="Ovrebo C."/>
            <person name="Racz N."/>
            <person name="Riley R."/>
            <person name="Savchenko A."/>
            <person name="Shiryaev A."/>
            <person name="Soop K."/>
            <person name="Spirin V."/>
            <person name="Szebenyi C."/>
            <person name="Tomsovsky M."/>
            <person name="Tulloss R.E."/>
            <person name="Uehling J."/>
            <person name="Grigoriev I.V."/>
            <person name="Vagvolgyi C."/>
            <person name="Papp T."/>
            <person name="Martin F.M."/>
            <person name="Miettinen O."/>
            <person name="Hibbett D.S."/>
            <person name="Nagy L.G."/>
        </authorList>
    </citation>
    <scope>NUCLEOTIDE SEQUENCE [LARGE SCALE GENOMIC DNA]</scope>
    <source>
        <strain evidence="4 5">CBS 309.79</strain>
    </source>
</reference>
<feature type="compositionally biased region" description="Pro residues" evidence="2">
    <location>
        <begin position="915"/>
        <end position="925"/>
    </location>
</feature>
<sequence>MISSSPRKVVPLASGDEYAPKPTYQTKRVFFAAVVVEGAENNAPLDPDVHDLVMSLGHTVDISSSSDLSSSAAQSSLVQHRESSAQKPLPPLTDSEALQDNINELVASEREYVRRLTILKQHYADPLRDYAKNKSTRILEPYDATTLFGNIDHLLPVNMEFLTDLEKMMGPNGNKTIGGVGDVALKHLRDRKGFEQYRHYYAKREAAQAIFEREMKKSRFSDYVDRQKYHCGDLTNRVGLRELLMEPVQRVPRYTLLFREMIRHMSPSNPQREKLLAADKIASSIAKADPGEETKRATILACLNVAIQDFPADLISNSRKFIDYIDVEDVLRPAGNDMSSAGIPNLHCSLILFDDKLVIVKRPSNGEKGAGALAGLGDIEKTSKNLSSKKKGAMLFKGVLDITDVVATDAGGTDIHIFLEAPPNAPGLSERWANRPFRSLIVVNPPASSQLDPLRTEAEKARFLENLWMAQARYRARLGQSVVLCHDELEVESKGGRVTAALTYFNVYQRMAFLQEQKKTKVVVHIDALGGADDIPFGMPGSAPPLVVIRVQPMPGDLCRYKVTCSDPNDEGEEDIVQTARVPARIVHTIHQFGVFKFKTFVNSRPSTPTGSTRSRAAKFGLDAISRGLFSSTSRPLSTSSIKEFGGSISSSTHRRSKSSASRSSAYNSTVTTSTSGMTESSLAKFSYRSNSTAASSVVTSNSNYHDHGRSEAEDDDDEDVFFATRSASKSAKQKPAKLSKRGRSPHHGGSDSEGADSSGGQLRRSHSIVSRNSSRSRSRAGSVSSAVFTSDEEGEPDLDHAPSRAARPMDPSEMDLAMRLDLARRNSKNQHGLRPAVLDLERPTEETIYEVDDLSLPSRPESRASKQSSQYTVTPGTVPARPPSRASVDSHARPESRNRGRGQSNAADRRPLGPRSPSPLPPVSPRALPQRPSGSPDRMDLEKTLFNLTAGGMQHPLLSSALHTPVPRHGRTAKPLQSFEDEASLATDALLSEVQTPQSTVQRSSTRNSVVEPLSIKKKTSVSSNAGQTTPSARKSYIRNSPLSRGASRIVSPRRVSPHIRSARHSAGSSKVDDQSMSELAQCAKATKTDIESARRVVKRMRVEGSKTHNSIPTPTTPRSRPTSPEKLSRGSQNSTGQTTKEAAKRMEEMHNLIGRRSDDLSVSGSTPTRWRPTTDAFAARAQIFATAGPSSSSSSLENDSNQDLDDLDGHLCRASSSIERVETDLYALTSDFLHNMSEFKQSKIELQNVKRQCELVKSLLEDATAEKEIMYDAFNEELDAMYSDMQLPADQAWTAMASDLQKTKESRNALNRDNSTLKQRLAEVELQRDQWGEILRSHGLIP</sequence>
<feature type="compositionally biased region" description="Basic residues" evidence="2">
    <location>
        <begin position="732"/>
        <end position="747"/>
    </location>
</feature>
<feature type="region of interest" description="Disordered" evidence="2">
    <location>
        <begin position="71"/>
        <end position="95"/>
    </location>
</feature>
<feature type="compositionally biased region" description="Polar residues" evidence="2">
    <location>
        <begin position="666"/>
        <end position="680"/>
    </location>
</feature>
<feature type="region of interest" description="Disordered" evidence="2">
    <location>
        <begin position="633"/>
        <end position="680"/>
    </location>
</feature>
<dbReference type="CDD" id="cd00160">
    <property type="entry name" value="RhoGEF"/>
    <property type="match status" value="1"/>
</dbReference>
<feature type="domain" description="DH" evidence="3">
    <location>
        <begin position="97"/>
        <end position="287"/>
    </location>
</feature>
<organism evidence="4 5">
    <name type="scientific">Pterulicium gracile</name>
    <dbReference type="NCBI Taxonomy" id="1884261"/>
    <lineage>
        <taxon>Eukaryota</taxon>
        <taxon>Fungi</taxon>
        <taxon>Dikarya</taxon>
        <taxon>Basidiomycota</taxon>
        <taxon>Agaricomycotina</taxon>
        <taxon>Agaricomycetes</taxon>
        <taxon>Agaricomycetidae</taxon>
        <taxon>Agaricales</taxon>
        <taxon>Pleurotineae</taxon>
        <taxon>Pterulaceae</taxon>
        <taxon>Pterulicium</taxon>
    </lineage>
</organism>
<feature type="region of interest" description="Disordered" evidence="2">
    <location>
        <begin position="1020"/>
        <end position="1078"/>
    </location>
</feature>
<protein>
    <recommendedName>
        <fullName evidence="3">DH domain-containing protein</fullName>
    </recommendedName>
</protein>
<feature type="compositionally biased region" description="Basic and acidic residues" evidence="2">
    <location>
        <begin position="889"/>
        <end position="899"/>
    </location>
</feature>
<dbReference type="PANTHER" id="PTHR12673:SF270">
    <property type="entry name" value="FYVE-TYPE DOMAIN-CONTAINING PROTEIN"/>
    <property type="match status" value="1"/>
</dbReference>
<dbReference type="InterPro" id="IPR051092">
    <property type="entry name" value="FYVE_RhoGEF_PH"/>
</dbReference>
<dbReference type="GO" id="GO:0005737">
    <property type="term" value="C:cytoplasm"/>
    <property type="evidence" value="ECO:0007669"/>
    <property type="project" value="TreeGrafter"/>
</dbReference>
<evidence type="ECO:0000259" key="3">
    <source>
        <dbReference type="PROSITE" id="PS50010"/>
    </source>
</evidence>
<dbReference type="OrthoDB" id="660555at2759"/>
<dbReference type="GO" id="GO:0005085">
    <property type="term" value="F:guanyl-nucleotide exchange factor activity"/>
    <property type="evidence" value="ECO:0007669"/>
    <property type="project" value="InterPro"/>
</dbReference>
<keyword evidence="1" id="KW-0175">Coiled coil</keyword>
<dbReference type="Proteomes" id="UP000305067">
    <property type="component" value="Unassembled WGS sequence"/>
</dbReference>
<dbReference type="Pfam" id="PF00621">
    <property type="entry name" value="RhoGEF"/>
    <property type="match status" value="1"/>
</dbReference>
<dbReference type="STRING" id="1884261.A0A5C3QEN6"/>
<proteinExistence type="predicted"/>
<accession>A0A5C3QEN6</accession>
<dbReference type="Gene3D" id="1.20.900.10">
    <property type="entry name" value="Dbl homology (DH) domain"/>
    <property type="match status" value="1"/>
</dbReference>
<feature type="region of interest" description="Disordered" evidence="2">
    <location>
        <begin position="1154"/>
        <end position="1173"/>
    </location>
</feature>
<keyword evidence="5" id="KW-1185">Reference proteome</keyword>